<keyword evidence="2" id="KW-1185">Reference proteome</keyword>
<gene>
    <name evidence="1" type="ORF">J1N35_038690</name>
</gene>
<evidence type="ECO:0000313" key="2">
    <source>
        <dbReference type="Proteomes" id="UP000828251"/>
    </source>
</evidence>
<dbReference type="AlphaFoldDB" id="A0A9D3UM83"/>
<name>A0A9D3UM83_9ROSI</name>
<reference evidence="1 2" key="1">
    <citation type="journal article" date="2021" name="Plant Biotechnol. J.">
        <title>Multi-omics assisted identification of the key and species-specific regulatory components of drought-tolerant mechanisms in Gossypium stocksii.</title>
        <authorList>
            <person name="Yu D."/>
            <person name="Ke L."/>
            <person name="Zhang D."/>
            <person name="Wu Y."/>
            <person name="Sun Y."/>
            <person name="Mei J."/>
            <person name="Sun J."/>
            <person name="Sun Y."/>
        </authorList>
    </citation>
    <scope>NUCLEOTIDE SEQUENCE [LARGE SCALE GENOMIC DNA]</scope>
    <source>
        <strain evidence="2">cv. E1</strain>
        <tissue evidence="1">Leaf</tissue>
    </source>
</reference>
<comment type="caution">
    <text evidence="1">The sequence shown here is derived from an EMBL/GenBank/DDBJ whole genome shotgun (WGS) entry which is preliminary data.</text>
</comment>
<protein>
    <submittedName>
        <fullName evidence="1">Uncharacterized protein</fullName>
    </submittedName>
</protein>
<dbReference type="EMBL" id="JAIQCV010000011">
    <property type="protein sequence ID" value="KAH1047906.1"/>
    <property type="molecule type" value="Genomic_DNA"/>
</dbReference>
<dbReference type="Proteomes" id="UP000828251">
    <property type="component" value="Unassembled WGS sequence"/>
</dbReference>
<evidence type="ECO:0000313" key="1">
    <source>
        <dbReference type="EMBL" id="KAH1047906.1"/>
    </source>
</evidence>
<sequence>MVTGWIFLPPSFCTASPGFPLQRWSFAQPSSLVLGLSSGLIQRKSANKYEPSSYVITLQLFFSADLTFSGKLFQLISFFVELHI</sequence>
<organism evidence="1 2">
    <name type="scientific">Gossypium stocksii</name>
    <dbReference type="NCBI Taxonomy" id="47602"/>
    <lineage>
        <taxon>Eukaryota</taxon>
        <taxon>Viridiplantae</taxon>
        <taxon>Streptophyta</taxon>
        <taxon>Embryophyta</taxon>
        <taxon>Tracheophyta</taxon>
        <taxon>Spermatophyta</taxon>
        <taxon>Magnoliopsida</taxon>
        <taxon>eudicotyledons</taxon>
        <taxon>Gunneridae</taxon>
        <taxon>Pentapetalae</taxon>
        <taxon>rosids</taxon>
        <taxon>malvids</taxon>
        <taxon>Malvales</taxon>
        <taxon>Malvaceae</taxon>
        <taxon>Malvoideae</taxon>
        <taxon>Gossypium</taxon>
    </lineage>
</organism>
<accession>A0A9D3UM83</accession>
<proteinExistence type="predicted"/>